<keyword evidence="9 11" id="KW-0413">Isomerase</keyword>
<name>E6LGX6_ENTI1</name>
<dbReference type="UniPathway" id="UPA00214"/>
<keyword evidence="14" id="KW-1185">Reference proteome</keyword>
<dbReference type="SUPFAM" id="SSF51735">
    <property type="entry name" value="NAD(P)-binding Rossmann-fold domains"/>
    <property type="match status" value="1"/>
</dbReference>
<evidence type="ECO:0000256" key="10">
    <source>
        <dbReference type="ARBA" id="ARBA00023277"/>
    </source>
</evidence>
<organism evidence="13 14">
    <name type="scientific">Enterococcus italicus (strain DSM 15952 / CCUG 50447 / LMG 22039 / TP 1.5)</name>
    <dbReference type="NCBI Taxonomy" id="888064"/>
    <lineage>
        <taxon>Bacteria</taxon>
        <taxon>Bacillati</taxon>
        <taxon>Bacillota</taxon>
        <taxon>Bacilli</taxon>
        <taxon>Lactobacillales</taxon>
        <taxon>Enterococcaceae</taxon>
        <taxon>Enterococcus</taxon>
    </lineage>
</organism>
<dbReference type="PANTHER" id="PTHR43725">
    <property type="entry name" value="UDP-GLUCOSE 4-EPIMERASE"/>
    <property type="match status" value="1"/>
</dbReference>
<comment type="caution">
    <text evidence="13">The sequence shown here is derived from an EMBL/GenBank/DDBJ whole genome shotgun (WGS) entry which is preliminary data.</text>
</comment>
<dbReference type="Pfam" id="PF01370">
    <property type="entry name" value="Epimerase"/>
    <property type="match status" value="1"/>
</dbReference>
<dbReference type="PANTHER" id="PTHR43725:SF53">
    <property type="entry name" value="UDP-ARABINOSE 4-EPIMERASE 1"/>
    <property type="match status" value="1"/>
</dbReference>
<reference evidence="13 14" key="1">
    <citation type="submission" date="2010-12" db="EMBL/GenBank/DDBJ databases">
        <authorList>
            <person name="Muzny D."/>
            <person name="Qin X."/>
            <person name="Deng J."/>
            <person name="Jiang H."/>
            <person name="Liu Y."/>
            <person name="Qu J."/>
            <person name="Song X.-Z."/>
            <person name="Zhang L."/>
            <person name="Thornton R."/>
            <person name="Coyle M."/>
            <person name="Francisco L."/>
            <person name="Jackson L."/>
            <person name="Javaid M."/>
            <person name="Korchina V."/>
            <person name="Kovar C."/>
            <person name="Mata R."/>
            <person name="Mathew T."/>
            <person name="Ngo R."/>
            <person name="Nguyen L."/>
            <person name="Nguyen N."/>
            <person name="Okwuonu G."/>
            <person name="Ongeri F."/>
            <person name="Pham C."/>
            <person name="Simmons D."/>
            <person name="Wilczek-Boney K."/>
            <person name="Hale W."/>
            <person name="Jakkamsetti A."/>
            <person name="Pham P."/>
            <person name="Ruth R."/>
            <person name="San Lucas F."/>
            <person name="Warren J."/>
            <person name="Zhang J."/>
            <person name="Zhao Z."/>
            <person name="Zhou C."/>
            <person name="Zhu D."/>
            <person name="Lee S."/>
            <person name="Bess C."/>
            <person name="Blankenburg K."/>
            <person name="Forbes L."/>
            <person name="Fu Q."/>
            <person name="Gubbala S."/>
            <person name="Hirani K."/>
            <person name="Jayaseelan J.C."/>
            <person name="Lara F."/>
            <person name="Munidasa M."/>
            <person name="Palculict T."/>
            <person name="Patil S."/>
            <person name="Pu L.-L."/>
            <person name="Saada N."/>
            <person name="Tang L."/>
            <person name="Weissenberger G."/>
            <person name="Zhu Y."/>
            <person name="Hemphill L."/>
            <person name="Shang Y."/>
            <person name="Youmans B."/>
            <person name="Ayvaz T."/>
            <person name="Ross M."/>
            <person name="Santibanez J."/>
            <person name="Aqrawi P."/>
            <person name="Gross S."/>
            <person name="Joshi V."/>
            <person name="Fowler G."/>
            <person name="Nazareth L."/>
            <person name="Reid J."/>
            <person name="Worley K."/>
            <person name="Petrosino J."/>
            <person name="Highlander S."/>
            <person name="Gibbs R."/>
        </authorList>
    </citation>
    <scope>NUCLEOTIDE SEQUENCE [LARGE SCALE GENOMIC DNA]</scope>
    <source>
        <strain evidence="14">DSM 15952 / CCUG 50447 / LMG 22039 / TP 1.5</strain>
    </source>
</reference>
<dbReference type="Gene3D" id="3.90.25.10">
    <property type="entry name" value="UDP-galactose 4-epimerase, domain 1"/>
    <property type="match status" value="1"/>
</dbReference>
<gene>
    <name evidence="13" type="primary">galE</name>
    <name evidence="13" type="ORF">HMPREF9088_1616</name>
</gene>
<evidence type="ECO:0000256" key="6">
    <source>
        <dbReference type="ARBA" id="ARBA00018569"/>
    </source>
</evidence>
<dbReference type="InterPro" id="IPR001509">
    <property type="entry name" value="Epimerase_deHydtase"/>
</dbReference>
<dbReference type="EC" id="5.1.3.2" evidence="5 11"/>
<dbReference type="InterPro" id="IPR036291">
    <property type="entry name" value="NAD(P)-bd_dom_sf"/>
</dbReference>
<comment type="pathway">
    <text evidence="3 11">Carbohydrate metabolism; galactose metabolism.</text>
</comment>
<dbReference type="Gene3D" id="3.40.50.720">
    <property type="entry name" value="NAD(P)-binding Rossmann-like Domain"/>
    <property type="match status" value="1"/>
</dbReference>
<evidence type="ECO:0000313" key="13">
    <source>
        <dbReference type="EMBL" id="EFU73500.1"/>
    </source>
</evidence>
<dbReference type="GO" id="GO:0033499">
    <property type="term" value="P:galactose catabolic process via UDP-galactose, Leloir pathway"/>
    <property type="evidence" value="ECO:0007669"/>
    <property type="project" value="TreeGrafter"/>
</dbReference>
<dbReference type="NCBIfam" id="TIGR01179">
    <property type="entry name" value="galE"/>
    <property type="match status" value="1"/>
</dbReference>
<evidence type="ECO:0000259" key="12">
    <source>
        <dbReference type="Pfam" id="PF01370"/>
    </source>
</evidence>
<dbReference type="AlphaFoldDB" id="E6LGX6"/>
<evidence type="ECO:0000256" key="11">
    <source>
        <dbReference type="RuleBase" id="RU366046"/>
    </source>
</evidence>
<evidence type="ECO:0000313" key="14">
    <source>
        <dbReference type="Proteomes" id="UP000010296"/>
    </source>
</evidence>
<keyword evidence="7 11" id="KW-0520">NAD</keyword>
<evidence type="ECO:0000256" key="8">
    <source>
        <dbReference type="ARBA" id="ARBA00023144"/>
    </source>
</evidence>
<dbReference type="GO" id="GO:0003978">
    <property type="term" value="F:UDP-glucose 4-epimerase activity"/>
    <property type="evidence" value="ECO:0007669"/>
    <property type="project" value="UniProtKB-UniRule"/>
</dbReference>
<comment type="subunit">
    <text evidence="11">Homodimer.</text>
</comment>
<evidence type="ECO:0000256" key="3">
    <source>
        <dbReference type="ARBA" id="ARBA00004947"/>
    </source>
</evidence>
<evidence type="ECO:0000256" key="4">
    <source>
        <dbReference type="ARBA" id="ARBA00007637"/>
    </source>
</evidence>
<proteinExistence type="inferred from homology"/>
<dbReference type="InterPro" id="IPR005886">
    <property type="entry name" value="UDP_G4E"/>
</dbReference>
<comment type="cofactor">
    <cofactor evidence="2 11">
        <name>NAD(+)</name>
        <dbReference type="ChEBI" id="CHEBI:57540"/>
    </cofactor>
</comment>
<protein>
    <recommendedName>
        <fullName evidence="6 11">UDP-glucose 4-epimerase</fullName>
        <ecNumber evidence="5 11">5.1.3.2</ecNumber>
    </recommendedName>
</protein>
<evidence type="ECO:0000256" key="9">
    <source>
        <dbReference type="ARBA" id="ARBA00023235"/>
    </source>
</evidence>
<comment type="similarity">
    <text evidence="4 11">Belongs to the NAD(P)-dependent epimerase/dehydratase family.</text>
</comment>
<dbReference type="STRING" id="888064.HMPREF9088_1616"/>
<comment type="catalytic activity">
    <reaction evidence="1 11">
        <text>UDP-alpha-D-glucose = UDP-alpha-D-galactose</text>
        <dbReference type="Rhea" id="RHEA:22168"/>
        <dbReference type="ChEBI" id="CHEBI:58885"/>
        <dbReference type="ChEBI" id="CHEBI:66914"/>
        <dbReference type="EC" id="5.1.3.2"/>
    </reaction>
</comment>
<accession>E6LGX6</accession>
<evidence type="ECO:0000256" key="1">
    <source>
        <dbReference type="ARBA" id="ARBA00000083"/>
    </source>
</evidence>
<dbReference type="Proteomes" id="UP000010296">
    <property type="component" value="Unassembled WGS sequence"/>
</dbReference>
<sequence length="348" mass="38220">MYQSQSAMIFSELCLGGKKMTILVLGGAGYIGSHAVDQLITKGEKVVVVDNLLTGHRKAVHPKATFYEGDVRDKAFLQDVFSKEAIDGILHFAASSLVGESVEKPLKYFSNNVTGMEILLEVMHESNVKKIVFSSTAATYGEPEVVPISETNPTNPTNPYGESKLMMEKMMKWCDGAYGMKYVALRYFNVAGAKQDASIGEDHTPETHLVPIILQVALGQREELKIFGDDYDTPDGTCIRDYVHVEDLIAAHLLALDYLSAGNPSAAFNLGSNTGYSVKEMLDAARKVTGKEIPATIAPRRAGDPSRLVASADKARSVLKWNPQLTDIEEIIETAWNWHHTHPNGYQN</sequence>
<feature type="domain" description="NAD-dependent epimerase/dehydratase" evidence="12">
    <location>
        <begin position="22"/>
        <end position="271"/>
    </location>
</feature>
<dbReference type="CDD" id="cd05247">
    <property type="entry name" value="UDP_G4E_1_SDR_e"/>
    <property type="match status" value="1"/>
</dbReference>
<evidence type="ECO:0000256" key="2">
    <source>
        <dbReference type="ARBA" id="ARBA00001911"/>
    </source>
</evidence>
<dbReference type="HOGENOM" id="CLU_007383_1_10_9"/>
<evidence type="ECO:0000256" key="7">
    <source>
        <dbReference type="ARBA" id="ARBA00023027"/>
    </source>
</evidence>
<dbReference type="eggNOG" id="COG1087">
    <property type="taxonomic scope" value="Bacteria"/>
</dbReference>
<evidence type="ECO:0000256" key="5">
    <source>
        <dbReference type="ARBA" id="ARBA00013189"/>
    </source>
</evidence>
<dbReference type="EMBL" id="AEPV01000066">
    <property type="protein sequence ID" value="EFU73500.1"/>
    <property type="molecule type" value="Genomic_DNA"/>
</dbReference>
<keyword evidence="10 11" id="KW-0119">Carbohydrate metabolism</keyword>
<keyword evidence="8" id="KW-0299">Galactose metabolism</keyword>